<dbReference type="InterPro" id="IPR001080">
    <property type="entry name" value="3Fe4S_ferredoxin"/>
</dbReference>
<dbReference type="GO" id="GO:0051536">
    <property type="term" value="F:iron-sulfur cluster binding"/>
    <property type="evidence" value="ECO:0007669"/>
    <property type="project" value="UniProtKB-KW"/>
</dbReference>
<evidence type="ECO:0000313" key="8">
    <source>
        <dbReference type="EMBL" id="KUK84150.1"/>
    </source>
</evidence>
<protein>
    <recommendedName>
        <fullName evidence="6">Ferredoxin</fullName>
    </recommendedName>
</protein>
<keyword evidence="3 6" id="KW-0249">Electron transport</keyword>
<evidence type="ECO:0000256" key="6">
    <source>
        <dbReference type="RuleBase" id="RU368020"/>
    </source>
</evidence>
<dbReference type="PRINTS" id="PR00352">
    <property type="entry name" value="3FE4SFRDOXIN"/>
</dbReference>
<keyword evidence="5 6" id="KW-0411">Iron-sulfur</keyword>
<accession>A0A101HXT2</accession>
<dbReference type="Gene3D" id="3.30.70.20">
    <property type="match status" value="1"/>
</dbReference>
<evidence type="ECO:0000256" key="3">
    <source>
        <dbReference type="ARBA" id="ARBA00022982"/>
    </source>
</evidence>
<dbReference type="PROSITE" id="PS00198">
    <property type="entry name" value="4FE4S_FER_1"/>
    <property type="match status" value="1"/>
</dbReference>
<dbReference type="InterPro" id="IPR017900">
    <property type="entry name" value="4Fe4S_Fe_S_CS"/>
</dbReference>
<evidence type="ECO:0000256" key="2">
    <source>
        <dbReference type="ARBA" id="ARBA00022723"/>
    </source>
</evidence>
<dbReference type="SUPFAM" id="SSF54862">
    <property type="entry name" value="4Fe-4S ferredoxins"/>
    <property type="match status" value="1"/>
</dbReference>
<gene>
    <name evidence="8" type="ORF">XD97_0008</name>
</gene>
<evidence type="ECO:0000256" key="5">
    <source>
        <dbReference type="ARBA" id="ARBA00023014"/>
    </source>
</evidence>
<dbReference type="InterPro" id="IPR051269">
    <property type="entry name" value="Fe-S_cluster_ET"/>
</dbReference>
<dbReference type="Pfam" id="PF13370">
    <property type="entry name" value="Fer4_13"/>
    <property type="match status" value="1"/>
</dbReference>
<evidence type="ECO:0000256" key="4">
    <source>
        <dbReference type="ARBA" id="ARBA00023004"/>
    </source>
</evidence>
<dbReference type="PANTHER" id="PTHR36923">
    <property type="entry name" value="FERREDOXIN"/>
    <property type="match status" value="1"/>
</dbReference>
<dbReference type="GO" id="GO:0005506">
    <property type="term" value="F:iron ion binding"/>
    <property type="evidence" value="ECO:0007669"/>
    <property type="project" value="UniProtKB-UniRule"/>
</dbReference>
<proteinExistence type="predicted"/>
<evidence type="ECO:0000313" key="9">
    <source>
        <dbReference type="Proteomes" id="UP000054705"/>
    </source>
</evidence>
<dbReference type="GO" id="GO:0009055">
    <property type="term" value="F:electron transfer activity"/>
    <property type="evidence" value="ECO:0007669"/>
    <property type="project" value="UniProtKB-UniRule"/>
</dbReference>
<evidence type="ECO:0000256" key="1">
    <source>
        <dbReference type="ARBA" id="ARBA00022448"/>
    </source>
</evidence>
<feature type="domain" description="4Fe-4S ferredoxin-type" evidence="7">
    <location>
        <begin position="1"/>
        <end position="29"/>
    </location>
</feature>
<reference evidence="9" key="1">
    <citation type="journal article" date="2015" name="MBio">
        <title>Genome-Resolved Metagenomic Analysis Reveals Roles for Candidate Phyla and Other Microbial Community Members in Biogeochemical Transformations in Oil Reservoirs.</title>
        <authorList>
            <person name="Hu P."/>
            <person name="Tom L."/>
            <person name="Singh A."/>
            <person name="Thomas B.C."/>
            <person name="Baker B.J."/>
            <person name="Piceno Y.M."/>
            <person name="Andersen G.L."/>
            <person name="Banfield J.F."/>
        </authorList>
    </citation>
    <scope>NUCLEOTIDE SEQUENCE [LARGE SCALE GENOMIC DNA]</scope>
</reference>
<evidence type="ECO:0000259" key="7">
    <source>
        <dbReference type="PROSITE" id="PS51379"/>
    </source>
</evidence>
<comment type="function">
    <text evidence="6">Ferredoxins are iron-sulfur proteins that transfer electrons in a wide variety of metabolic reactions.</text>
</comment>
<dbReference type="EMBL" id="LGGS01000001">
    <property type="protein sequence ID" value="KUK84150.1"/>
    <property type="molecule type" value="Genomic_DNA"/>
</dbReference>
<dbReference type="Proteomes" id="UP000054705">
    <property type="component" value="Unassembled WGS sequence"/>
</dbReference>
<dbReference type="PROSITE" id="PS51379">
    <property type="entry name" value="4FE4S_FER_2"/>
    <property type="match status" value="1"/>
</dbReference>
<name>A0A101HXT2_9FIRM</name>
<dbReference type="AlphaFoldDB" id="A0A101HXT2"/>
<keyword evidence="2 6" id="KW-0479">Metal-binding</keyword>
<organism evidence="8 9">
    <name type="scientific">Pelotomaculum thermopropionicum</name>
    <dbReference type="NCBI Taxonomy" id="110500"/>
    <lineage>
        <taxon>Bacteria</taxon>
        <taxon>Bacillati</taxon>
        <taxon>Bacillota</taxon>
        <taxon>Clostridia</taxon>
        <taxon>Eubacteriales</taxon>
        <taxon>Desulfotomaculaceae</taxon>
        <taxon>Pelotomaculum</taxon>
    </lineage>
</organism>
<comment type="caution">
    <text evidence="8">The sequence shown here is derived from an EMBL/GenBank/DDBJ whole genome shotgun (WGS) entry which is preliminary data.</text>
</comment>
<keyword evidence="4 6" id="KW-0408">Iron</keyword>
<dbReference type="PANTHER" id="PTHR36923:SF3">
    <property type="entry name" value="FERREDOXIN"/>
    <property type="match status" value="1"/>
</dbReference>
<sequence length="62" mass="6967">MRVEVDQELCISCGLCIETCPEVFDWNEEEKASRIVEEVPPELEEAAHEAVDNCPTSAITEE</sequence>
<keyword evidence="1 6" id="KW-0813">Transport</keyword>
<dbReference type="InterPro" id="IPR017896">
    <property type="entry name" value="4Fe4S_Fe-S-bd"/>
</dbReference>